<evidence type="ECO:0000259" key="12">
    <source>
        <dbReference type="PROSITE" id="PS51044"/>
    </source>
</evidence>
<dbReference type="InterPro" id="IPR013083">
    <property type="entry name" value="Znf_RING/FYVE/PHD"/>
</dbReference>
<dbReference type="GO" id="GO:0016925">
    <property type="term" value="P:protein sumoylation"/>
    <property type="evidence" value="ECO:0007669"/>
    <property type="project" value="UniProtKB-UniPathway"/>
</dbReference>
<evidence type="ECO:0000256" key="4">
    <source>
        <dbReference type="ARBA" id="ARBA00022679"/>
    </source>
</evidence>
<dbReference type="GO" id="GO:0005635">
    <property type="term" value="C:nuclear envelope"/>
    <property type="evidence" value="ECO:0007669"/>
    <property type="project" value="EnsemblFungi"/>
</dbReference>
<dbReference type="InterPro" id="IPR026846">
    <property type="entry name" value="Nse2(Mms21)"/>
</dbReference>
<sequence>MDSVALPEALPIHKDQRDNFHDLRECYISSELSTIEKQYEKTINQLTTYIDLLEEDQILQCVNKLTESYKDTLAQKEQADQLDNQLESLKQDYLRISDHSPATDIDSFREYTNGTVGIDSFQKYFTEGIVDQKPTIPRNNVRRKPNTYEKLLKALPYIIRDPTCVIPDEDQEEDDIQIEGGKIELNCPITCKPFENPMISKACNHVFDKVGIQMYFDTPDKKKCPQGACGHELTARDFIPDNIMMLRCKINNRKKNDQARNMLDVL</sequence>
<dbReference type="GO" id="GO:0061665">
    <property type="term" value="F:SUMO ligase activity"/>
    <property type="evidence" value="ECO:0007669"/>
    <property type="project" value="TreeGrafter"/>
</dbReference>
<keyword evidence="11" id="KW-0175">Coiled coil</keyword>
<evidence type="ECO:0000313" key="13">
    <source>
        <dbReference type="EMBL" id="KTB08056.1"/>
    </source>
</evidence>
<feature type="domain" description="SP-RING-type" evidence="12">
    <location>
        <begin position="172"/>
        <end position="259"/>
    </location>
</feature>
<reference evidence="13 14" key="1">
    <citation type="submission" date="2015-10" db="EMBL/GenBank/DDBJ databases">
        <title>Draft genomes sequences of Candida glabrata isolates 1A, 1B, 2A, 2B, 3A and 3B.</title>
        <authorList>
            <person name="Haavelsrud O.E."/>
            <person name="Gaustad P."/>
        </authorList>
    </citation>
    <scope>NUCLEOTIDE SEQUENCE [LARGE SCALE GENOMIC DNA]</scope>
    <source>
        <strain evidence="13">910700640</strain>
    </source>
</reference>
<comment type="similarity">
    <text evidence="3">Belongs to the NSE2 family.</text>
</comment>
<dbReference type="VEuPathDB" id="FungiDB:B1J91_M03267g"/>
<evidence type="ECO:0000256" key="3">
    <source>
        <dbReference type="ARBA" id="ARBA00008212"/>
    </source>
</evidence>
<dbReference type="CDD" id="cd16651">
    <property type="entry name" value="SPL-RING_NSE2"/>
    <property type="match status" value="1"/>
</dbReference>
<accession>A0A0W0DTR0</accession>
<evidence type="ECO:0000256" key="11">
    <source>
        <dbReference type="SAM" id="Coils"/>
    </source>
</evidence>
<feature type="coiled-coil region" evidence="11">
    <location>
        <begin position="36"/>
        <end position="99"/>
    </location>
</feature>
<keyword evidence="5" id="KW-0479">Metal-binding</keyword>
<dbReference type="GO" id="GO:0008270">
    <property type="term" value="F:zinc ion binding"/>
    <property type="evidence" value="ECO:0007669"/>
    <property type="project" value="UniProtKB-KW"/>
</dbReference>
<dbReference type="GO" id="GO:0016874">
    <property type="term" value="F:ligase activity"/>
    <property type="evidence" value="ECO:0007669"/>
    <property type="project" value="UniProtKB-KW"/>
</dbReference>
<protein>
    <submittedName>
        <fullName evidence="13">E3 SUMO-protein ligase MMS21</fullName>
    </submittedName>
</protein>
<comment type="subcellular location">
    <subcellularLocation>
        <location evidence="1">Nucleus</location>
    </subcellularLocation>
</comment>
<dbReference type="GO" id="GO:1990683">
    <property type="term" value="P:DNA double-strand break attachment to nuclear envelope"/>
    <property type="evidence" value="ECO:0007669"/>
    <property type="project" value="EnsemblFungi"/>
</dbReference>
<evidence type="ECO:0000256" key="10">
    <source>
        <dbReference type="PROSITE-ProRule" id="PRU00452"/>
    </source>
</evidence>
<evidence type="ECO:0000256" key="9">
    <source>
        <dbReference type="ARBA" id="ARBA00023242"/>
    </source>
</evidence>
<dbReference type="GO" id="GO:0000724">
    <property type="term" value="P:double-strand break repair via homologous recombination"/>
    <property type="evidence" value="ECO:0007669"/>
    <property type="project" value="InterPro"/>
</dbReference>
<dbReference type="AlphaFoldDB" id="A0A0W0DTR0"/>
<evidence type="ECO:0000256" key="2">
    <source>
        <dbReference type="ARBA" id="ARBA00004718"/>
    </source>
</evidence>
<dbReference type="EMBL" id="LLZZ01000106">
    <property type="protein sequence ID" value="KTB08056.1"/>
    <property type="molecule type" value="Genomic_DNA"/>
</dbReference>
<evidence type="ECO:0000256" key="5">
    <source>
        <dbReference type="ARBA" id="ARBA00022723"/>
    </source>
</evidence>
<organism evidence="13 14">
    <name type="scientific">Candida glabrata</name>
    <name type="common">Yeast</name>
    <name type="synonym">Torulopsis glabrata</name>
    <dbReference type="NCBI Taxonomy" id="5478"/>
    <lineage>
        <taxon>Eukaryota</taxon>
        <taxon>Fungi</taxon>
        <taxon>Dikarya</taxon>
        <taxon>Ascomycota</taxon>
        <taxon>Saccharomycotina</taxon>
        <taxon>Saccharomycetes</taxon>
        <taxon>Saccharomycetales</taxon>
        <taxon>Saccharomycetaceae</taxon>
        <taxon>Nakaseomyces</taxon>
    </lineage>
</organism>
<gene>
    <name evidence="13" type="ORF">AO440_003997</name>
</gene>
<evidence type="ECO:0000256" key="7">
    <source>
        <dbReference type="ARBA" id="ARBA00022786"/>
    </source>
</evidence>
<evidence type="ECO:0000313" key="14">
    <source>
        <dbReference type="Proteomes" id="UP000054886"/>
    </source>
</evidence>
<dbReference type="Pfam" id="PF22326">
    <property type="entry name" value="MMS21_N"/>
    <property type="match status" value="1"/>
</dbReference>
<keyword evidence="9" id="KW-0539">Nucleus</keyword>
<comment type="pathway">
    <text evidence="2">Protein modification; protein sumoylation.</text>
</comment>
<keyword evidence="4" id="KW-0808">Transferase</keyword>
<dbReference type="PANTHER" id="PTHR21330:SF1">
    <property type="entry name" value="E3 SUMO-PROTEIN LIGASE NSE2"/>
    <property type="match status" value="1"/>
</dbReference>
<dbReference type="InterPro" id="IPR054753">
    <property type="entry name" value="MMS21_N"/>
</dbReference>
<dbReference type="OrthoDB" id="756301at2759"/>
<name>A0A0W0DTR0_CANGB</name>
<dbReference type="Gene3D" id="1.20.120.1010">
    <property type="match status" value="1"/>
</dbReference>
<comment type="caution">
    <text evidence="13">The sequence shown here is derived from an EMBL/GenBank/DDBJ whole genome shotgun (WGS) entry which is preliminary data.</text>
</comment>
<keyword evidence="6 10" id="KW-0863">Zinc-finger</keyword>
<keyword evidence="8" id="KW-0862">Zinc</keyword>
<proteinExistence type="inferred from homology"/>
<dbReference type="InterPro" id="IPR004181">
    <property type="entry name" value="Znf_MIZ"/>
</dbReference>
<dbReference type="PhylomeDB" id="A0A0W0DTR0"/>
<evidence type="ECO:0000256" key="1">
    <source>
        <dbReference type="ARBA" id="ARBA00004123"/>
    </source>
</evidence>
<dbReference type="UniPathway" id="UPA00886"/>
<keyword evidence="13" id="KW-0436">Ligase</keyword>
<dbReference type="VEuPathDB" id="FungiDB:GWK60_M03135"/>
<dbReference type="SUPFAM" id="SSF57850">
    <property type="entry name" value="RING/U-box"/>
    <property type="match status" value="1"/>
</dbReference>
<dbReference type="PROSITE" id="PS51044">
    <property type="entry name" value="ZF_SP_RING"/>
    <property type="match status" value="1"/>
</dbReference>
<dbReference type="PANTHER" id="PTHR21330">
    <property type="entry name" value="E3 SUMO-PROTEIN LIGASE NSE2"/>
    <property type="match status" value="1"/>
</dbReference>
<dbReference type="Gene3D" id="3.30.40.10">
    <property type="entry name" value="Zinc/RING finger domain, C3HC4 (zinc finger)"/>
    <property type="match status" value="1"/>
</dbReference>
<dbReference type="OMA" id="IELICPI"/>
<dbReference type="VEuPathDB" id="FungiDB:GW608_M03135"/>
<keyword evidence="7" id="KW-0833">Ubl conjugation pathway</keyword>
<dbReference type="VEuPathDB" id="FungiDB:GVI51_M03135"/>
<dbReference type="GO" id="GO:0030915">
    <property type="term" value="C:Smc5-Smc6 complex"/>
    <property type="evidence" value="ECO:0007669"/>
    <property type="project" value="EnsemblFungi"/>
</dbReference>
<dbReference type="Pfam" id="PF11789">
    <property type="entry name" value="zf-Nse"/>
    <property type="match status" value="1"/>
</dbReference>
<dbReference type="GO" id="GO:0030291">
    <property type="term" value="F:protein serine/threonine kinase inhibitor activity"/>
    <property type="evidence" value="ECO:0007669"/>
    <property type="project" value="EnsemblFungi"/>
</dbReference>
<dbReference type="Proteomes" id="UP000054886">
    <property type="component" value="Unassembled WGS sequence"/>
</dbReference>
<dbReference type="VEuPathDB" id="FungiDB:CAGL0M03267g"/>
<evidence type="ECO:0000256" key="6">
    <source>
        <dbReference type="ARBA" id="ARBA00022771"/>
    </source>
</evidence>
<evidence type="ECO:0000256" key="8">
    <source>
        <dbReference type="ARBA" id="ARBA00022833"/>
    </source>
</evidence>